<dbReference type="NCBIfam" id="TIGR00347">
    <property type="entry name" value="bioD"/>
    <property type="match status" value="1"/>
</dbReference>
<dbReference type="CDD" id="cd03109">
    <property type="entry name" value="DTBS"/>
    <property type="match status" value="1"/>
</dbReference>
<keyword evidence="2" id="KW-0460">Magnesium</keyword>
<feature type="binding site" evidence="2">
    <location>
        <position position="55"/>
    </location>
    <ligand>
        <name>ATP</name>
        <dbReference type="ChEBI" id="CHEBI:30616"/>
    </ligand>
</feature>
<evidence type="ECO:0000256" key="1">
    <source>
        <dbReference type="ARBA" id="ARBA00022756"/>
    </source>
</evidence>
<feature type="binding site" evidence="2">
    <location>
        <position position="17"/>
    </location>
    <ligand>
        <name>Mg(2+)</name>
        <dbReference type="ChEBI" id="CHEBI:18420"/>
    </ligand>
</feature>
<dbReference type="Pfam" id="PF13500">
    <property type="entry name" value="AAA_26"/>
    <property type="match status" value="1"/>
</dbReference>
<sequence>MKTALFVAGTDTGIGKTHSACSLIHALRANGRTVCGMKPVASGCVETPDGLRNEDALALLEATGLPAPAYTEVNPLALRDPLSPHLAAAHEGVTIALPPLRTAFDALSARYDTVVVEGVGGWRVPLAAELFASDIARSWNLPVVLVVGLRLGCLSHALLTAEAIVADGCRLVGWIGNRVDPQMAAVEENIHTLRTLLPAPCLGILPHGVAPASAANLLDCAALAL</sequence>
<comment type="function">
    <text evidence="2">Catalyzes a mechanistically unusual reaction, the ATP-dependent insertion of CO2 between the N7 and N8 nitrogen atoms of 7,8-diaminopelargonic acid (DAPA, also called 7,8-diammoniononanoate) to form a ureido ring.</text>
</comment>
<name>A0ABR9G5N5_9GAMM</name>
<keyword evidence="1 2" id="KW-0093">Biotin biosynthesis</keyword>
<dbReference type="PIRSF" id="PIRSF006755">
    <property type="entry name" value="DTB_synth"/>
    <property type="match status" value="1"/>
</dbReference>
<feature type="binding site" evidence="2">
    <location>
        <begin position="177"/>
        <end position="178"/>
    </location>
    <ligand>
        <name>ATP</name>
        <dbReference type="ChEBI" id="CHEBI:30616"/>
    </ligand>
</feature>
<feature type="binding site" evidence="2">
    <location>
        <begin position="206"/>
        <end position="208"/>
    </location>
    <ligand>
        <name>ATP</name>
        <dbReference type="ChEBI" id="CHEBI:30616"/>
    </ligand>
</feature>
<keyword evidence="2" id="KW-0547">Nucleotide-binding</keyword>
<protein>
    <recommendedName>
        <fullName evidence="2">ATP-dependent dethiobiotin synthetase BioD</fullName>
        <ecNumber evidence="2">6.3.3.3</ecNumber>
    </recommendedName>
    <alternativeName>
        <fullName evidence="2">DTB synthetase</fullName>
        <shortName evidence="2">DTBS</shortName>
    </alternativeName>
    <alternativeName>
        <fullName evidence="2">Dethiobiotin synthase</fullName>
    </alternativeName>
</protein>
<dbReference type="HAMAP" id="MF_00336">
    <property type="entry name" value="BioD"/>
    <property type="match status" value="1"/>
</dbReference>
<evidence type="ECO:0000256" key="2">
    <source>
        <dbReference type="HAMAP-Rule" id="MF_00336"/>
    </source>
</evidence>
<comment type="similarity">
    <text evidence="2">Belongs to the dethiobiotin synthetase family.</text>
</comment>
<feature type="binding site" evidence="2">
    <location>
        <position position="42"/>
    </location>
    <ligand>
        <name>substrate</name>
    </ligand>
</feature>
<dbReference type="SUPFAM" id="SSF52540">
    <property type="entry name" value="P-loop containing nucleoside triphosphate hydrolases"/>
    <property type="match status" value="1"/>
</dbReference>
<organism evidence="3 4">
    <name type="scientific">Dyella acidiphila</name>
    <dbReference type="NCBI Taxonomy" id="2775866"/>
    <lineage>
        <taxon>Bacteria</taxon>
        <taxon>Pseudomonadati</taxon>
        <taxon>Pseudomonadota</taxon>
        <taxon>Gammaproteobacteria</taxon>
        <taxon>Lysobacterales</taxon>
        <taxon>Rhodanobacteraceae</taxon>
        <taxon>Dyella</taxon>
    </lineage>
</organism>
<feature type="active site" evidence="2">
    <location>
        <position position="38"/>
    </location>
</feature>
<evidence type="ECO:0000313" key="4">
    <source>
        <dbReference type="Proteomes" id="UP000651010"/>
    </source>
</evidence>
<dbReference type="InterPro" id="IPR027417">
    <property type="entry name" value="P-loop_NTPase"/>
</dbReference>
<dbReference type="RefSeq" id="WP_192554180.1">
    <property type="nucleotide sequence ID" value="NZ_JACZZA010000001.1"/>
</dbReference>
<feature type="binding site" evidence="2">
    <location>
        <position position="117"/>
    </location>
    <ligand>
        <name>Mg(2+)</name>
        <dbReference type="ChEBI" id="CHEBI:18420"/>
    </ligand>
</feature>
<reference evidence="3 4" key="1">
    <citation type="submission" date="2020-09" db="EMBL/GenBank/DDBJ databases">
        <title>Dyella sp. 7MK23 isolated from forest soil.</title>
        <authorList>
            <person name="Fu J."/>
        </authorList>
    </citation>
    <scope>NUCLEOTIDE SEQUENCE [LARGE SCALE GENOMIC DNA]</scope>
    <source>
        <strain evidence="3 4">7MK23</strain>
    </source>
</reference>
<keyword evidence="2" id="KW-0479">Metal-binding</keyword>
<comment type="cofactor">
    <cofactor evidence="2">
        <name>Mg(2+)</name>
        <dbReference type="ChEBI" id="CHEBI:18420"/>
    </cofactor>
</comment>
<keyword evidence="2 3" id="KW-0436">Ligase</keyword>
<dbReference type="Gene3D" id="3.40.50.300">
    <property type="entry name" value="P-loop containing nucleotide triphosphate hydrolases"/>
    <property type="match status" value="1"/>
</dbReference>
<comment type="catalytic activity">
    <reaction evidence="2">
        <text>(7R,8S)-7,8-diammoniononanoate + CO2 + ATP = (4R,5S)-dethiobiotin + ADP + phosphate + 3 H(+)</text>
        <dbReference type="Rhea" id="RHEA:15805"/>
        <dbReference type="ChEBI" id="CHEBI:15378"/>
        <dbReference type="ChEBI" id="CHEBI:16526"/>
        <dbReference type="ChEBI" id="CHEBI:30616"/>
        <dbReference type="ChEBI" id="CHEBI:43474"/>
        <dbReference type="ChEBI" id="CHEBI:149469"/>
        <dbReference type="ChEBI" id="CHEBI:149473"/>
        <dbReference type="ChEBI" id="CHEBI:456216"/>
        <dbReference type="EC" id="6.3.3.3"/>
    </reaction>
</comment>
<dbReference type="PANTHER" id="PTHR43210">
    <property type="entry name" value="DETHIOBIOTIN SYNTHETASE"/>
    <property type="match status" value="1"/>
</dbReference>
<comment type="caution">
    <text evidence="2">Lacks conserved residue(s) required for the propagation of feature annotation.</text>
</comment>
<keyword evidence="4" id="KW-1185">Reference proteome</keyword>
<comment type="subcellular location">
    <subcellularLocation>
        <location evidence="2">Cytoplasm</location>
    </subcellularLocation>
</comment>
<proteinExistence type="inferred from homology"/>
<feature type="binding site" evidence="2">
    <location>
        <begin position="13"/>
        <end position="18"/>
    </location>
    <ligand>
        <name>ATP</name>
        <dbReference type="ChEBI" id="CHEBI:30616"/>
    </ligand>
</feature>
<dbReference type="EMBL" id="JACZZA010000001">
    <property type="protein sequence ID" value="MBE1159351.1"/>
    <property type="molecule type" value="Genomic_DNA"/>
</dbReference>
<evidence type="ECO:0000313" key="3">
    <source>
        <dbReference type="EMBL" id="MBE1159351.1"/>
    </source>
</evidence>
<keyword evidence="2" id="KW-0067">ATP-binding</keyword>
<dbReference type="PANTHER" id="PTHR43210:SF5">
    <property type="entry name" value="DETHIOBIOTIN SYNTHETASE"/>
    <property type="match status" value="1"/>
</dbReference>
<comment type="subunit">
    <text evidence="2">Homodimer.</text>
</comment>
<feature type="binding site" evidence="2">
    <location>
        <begin position="117"/>
        <end position="120"/>
    </location>
    <ligand>
        <name>ATP</name>
        <dbReference type="ChEBI" id="CHEBI:30616"/>
    </ligand>
</feature>
<dbReference type="Proteomes" id="UP000651010">
    <property type="component" value="Unassembled WGS sequence"/>
</dbReference>
<comment type="caution">
    <text evidence="3">The sequence shown here is derived from an EMBL/GenBank/DDBJ whole genome shotgun (WGS) entry which is preliminary data.</text>
</comment>
<accession>A0ABR9G5N5</accession>
<feature type="binding site" evidence="2">
    <location>
        <position position="55"/>
    </location>
    <ligand>
        <name>Mg(2+)</name>
        <dbReference type="ChEBI" id="CHEBI:18420"/>
    </ligand>
</feature>
<keyword evidence="2" id="KW-0963">Cytoplasm</keyword>
<gene>
    <name evidence="2 3" type="primary">bioD</name>
    <name evidence="3" type="ORF">IGX34_03065</name>
</gene>
<comment type="pathway">
    <text evidence="2">Cofactor biosynthesis; biotin biosynthesis; biotin from 7,8-diaminononanoate: step 1/2.</text>
</comment>
<dbReference type="GO" id="GO:0004141">
    <property type="term" value="F:dethiobiotin synthase activity"/>
    <property type="evidence" value="ECO:0007669"/>
    <property type="project" value="UniProtKB-EC"/>
</dbReference>
<dbReference type="InterPro" id="IPR004472">
    <property type="entry name" value="DTB_synth_BioD"/>
</dbReference>
<dbReference type="EC" id="6.3.3.3" evidence="2"/>